<name>A0ABP6XLZ7_9ACTN</name>
<keyword evidence="3" id="KW-1185">Reference proteome</keyword>
<dbReference type="Proteomes" id="UP001500630">
    <property type="component" value="Unassembled WGS sequence"/>
</dbReference>
<dbReference type="EMBL" id="BAABDQ010000013">
    <property type="protein sequence ID" value="GAA3569227.1"/>
    <property type="molecule type" value="Genomic_DNA"/>
</dbReference>
<sequence>MLMPFGTGSRAARSRADSADWAGCDAGADAAADGTASSPDEHPAKTIMLRDIPEMAFSMDSSIHSGGIMENARGSEE</sequence>
<gene>
    <name evidence="2" type="ORF">GCM10022419_057620</name>
</gene>
<feature type="region of interest" description="Disordered" evidence="1">
    <location>
        <begin position="1"/>
        <end position="43"/>
    </location>
</feature>
<evidence type="ECO:0000256" key="1">
    <source>
        <dbReference type="SAM" id="MobiDB-lite"/>
    </source>
</evidence>
<proteinExistence type="predicted"/>
<reference evidence="3" key="1">
    <citation type="journal article" date="2019" name="Int. J. Syst. Evol. Microbiol.">
        <title>The Global Catalogue of Microorganisms (GCM) 10K type strain sequencing project: providing services to taxonomists for standard genome sequencing and annotation.</title>
        <authorList>
            <consortium name="The Broad Institute Genomics Platform"/>
            <consortium name="The Broad Institute Genome Sequencing Center for Infectious Disease"/>
            <person name="Wu L."/>
            <person name="Ma J."/>
        </authorList>
    </citation>
    <scope>NUCLEOTIDE SEQUENCE [LARGE SCALE GENOMIC DNA]</scope>
    <source>
        <strain evidence="3">JCM 17326</strain>
    </source>
</reference>
<accession>A0ABP6XLZ7</accession>
<protein>
    <submittedName>
        <fullName evidence="2">Uncharacterized protein</fullName>
    </submittedName>
</protein>
<feature type="compositionally biased region" description="Low complexity" evidence="1">
    <location>
        <begin position="19"/>
        <end position="38"/>
    </location>
</feature>
<organism evidence="2 3">
    <name type="scientific">Nonomuraea rosea</name>
    <dbReference type="NCBI Taxonomy" id="638574"/>
    <lineage>
        <taxon>Bacteria</taxon>
        <taxon>Bacillati</taxon>
        <taxon>Actinomycetota</taxon>
        <taxon>Actinomycetes</taxon>
        <taxon>Streptosporangiales</taxon>
        <taxon>Streptosporangiaceae</taxon>
        <taxon>Nonomuraea</taxon>
    </lineage>
</organism>
<comment type="caution">
    <text evidence="2">The sequence shown here is derived from an EMBL/GenBank/DDBJ whole genome shotgun (WGS) entry which is preliminary data.</text>
</comment>
<evidence type="ECO:0000313" key="2">
    <source>
        <dbReference type="EMBL" id="GAA3569227.1"/>
    </source>
</evidence>
<evidence type="ECO:0000313" key="3">
    <source>
        <dbReference type="Proteomes" id="UP001500630"/>
    </source>
</evidence>